<proteinExistence type="predicted"/>
<organism evidence="2 3">
    <name type="scientific">Tetradesmus obliquus</name>
    <name type="common">Green alga</name>
    <name type="synonym">Acutodesmus obliquus</name>
    <dbReference type="NCBI Taxonomy" id="3088"/>
    <lineage>
        <taxon>Eukaryota</taxon>
        <taxon>Viridiplantae</taxon>
        <taxon>Chlorophyta</taxon>
        <taxon>core chlorophytes</taxon>
        <taxon>Chlorophyceae</taxon>
        <taxon>CS clade</taxon>
        <taxon>Sphaeropleales</taxon>
        <taxon>Scenedesmaceae</taxon>
        <taxon>Tetradesmus</taxon>
    </lineage>
</organism>
<feature type="region of interest" description="Disordered" evidence="1">
    <location>
        <begin position="1"/>
        <end position="20"/>
    </location>
</feature>
<accession>A0A383VK16</accession>
<dbReference type="EMBL" id="FNXT01000668">
    <property type="protein sequence ID" value="SZX65878.1"/>
    <property type="molecule type" value="Genomic_DNA"/>
</dbReference>
<keyword evidence="3" id="KW-1185">Reference proteome</keyword>
<evidence type="ECO:0000313" key="2">
    <source>
        <dbReference type="EMBL" id="SZX65878.1"/>
    </source>
</evidence>
<feature type="compositionally biased region" description="Basic and acidic residues" evidence="1">
    <location>
        <begin position="45"/>
        <end position="55"/>
    </location>
</feature>
<sequence>MLFAERRGWSYAGRRPPNRCQLRRDATKGLLAFLPTAASKVAAQHGKDHDGDKAAAKRLRRKRRAEAAGKKSADSSAGGAAGGSRQQRLQLHLPQLVQLVLARAHLAVLLGRT</sequence>
<evidence type="ECO:0000313" key="3">
    <source>
        <dbReference type="Proteomes" id="UP000256970"/>
    </source>
</evidence>
<gene>
    <name evidence="2" type="ORF">BQ4739_LOCUS6342</name>
</gene>
<dbReference type="Proteomes" id="UP000256970">
    <property type="component" value="Unassembled WGS sequence"/>
</dbReference>
<feature type="compositionally biased region" description="Low complexity" evidence="1">
    <location>
        <begin position="74"/>
        <end position="87"/>
    </location>
</feature>
<name>A0A383VK16_TETOB</name>
<protein>
    <submittedName>
        <fullName evidence="2">Uncharacterized protein</fullName>
    </submittedName>
</protein>
<evidence type="ECO:0000256" key="1">
    <source>
        <dbReference type="SAM" id="MobiDB-lite"/>
    </source>
</evidence>
<feature type="region of interest" description="Disordered" evidence="1">
    <location>
        <begin position="41"/>
        <end position="87"/>
    </location>
</feature>
<dbReference type="AlphaFoldDB" id="A0A383VK16"/>
<reference evidence="2 3" key="1">
    <citation type="submission" date="2016-10" db="EMBL/GenBank/DDBJ databases">
        <authorList>
            <person name="Cai Z."/>
        </authorList>
    </citation>
    <scope>NUCLEOTIDE SEQUENCE [LARGE SCALE GENOMIC DNA]</scope>
</reference>